<protein>
    <submittedName>
        <fullName evidence="1">Uncharacterized protein</fullName>
    </submittedName>
</protein>
<evidence type="ECO:0000313" key="2">
    <source>
        <dbReference type="Proteomes" id="UP000050425"/>
    </source>
</evidence>
<proteinExistence type="predicted"/>
<name>A0A0P9KWQ1_9PSED</name>
<reference evidence="1 2" key="1">
    <citation type="submission" date="2015-09" db="EMBL/GenBank/DDBJ databases">
        <title>Genome announcement of multiple Pseudomonas syringae strains.</title>
        <authorList>
            <person name="Thakur S."/>
            <person name="Wang P.W."/>
            <person name="Gong Y."/>
            <person name="Weir B.S."/>
            <person name="Guttman D.S."/>
        </authorList>
    </citation>
    <scope>NUCLEOTIDE SEQUENCE [LARGE SCALE GENOMIC DNA]</scope>
    <source>
        <strain evidence="1 2">ICMP4303</strain>
    </source>
</reference>
<dbReference type="EMBL" id="LJPT01000153">
    <property type="protein sequence ID" value="KPW44847.1"/>
    <property type="molecule type" value="Genomic_DNA"/>
</dbReference>
<accession>A0A0P9KWQ1</accession>
<dbReference type="Proteomes" id="UP000050425">
    <property type="component" value="Unassembled WGS sequence"/>
</dbReference>
<evidence type="ECO:0000313" key="1">
    <source>
        <dbReference type="EMBL" id="KPW44847.1"/>
    </source>
</evidence>
<dbReference type="PATRIC" id="fig|251702.3.peg.1115"/>
<organism evidence="1 2">
    <name type="scientific">Pseudomonas syringae pv. antirrhini</name>
    <dbReference type="NCBI Taxonomy" id="251702"/>
    <lineage>
        <taxon>Bacteria</taxon>
        <taxon>Pseudomonadati</taxon>
        <taxon>Pseudomonadota</taxon>
        <taxon>Gammaproteobacteria</taxon>
        <taxon>Pseudomonadales</taxon>
        <taxon>Pseudomonadaceae</taxon>
        <taxon>Pseudomonas</taxon>
    </lineage>
</organism>
<dbReference type="AlphaFoldDB" id="A0A0P9KWQ1"/>
<comment type="caution">
    <text evidence="1">The sequence shown here is derived from an EMBL/GenBank/DDBJ whole genome shotgun (WGS) entry which is preliminary data.</text>
</comment>
<gene>
    <name evidence="1" type="ORF">ALO88_102805</name>
</gene>
<sequence length="166" mass="18252">MQKGQARSLCAAITISAQRSTETANPKRISMKTAIWLHPTSTGLAASKRTCVVAILRIRHISVTDPIAASNPKNYGADEIEIDVKRLQRDIDSGALPDTKFLTNQQVTAELQSKLDAARARYTRNPSENNSDSLINAERDLGNAKRDGECLIMGCVPTDYIKRVKK</sequence>